<protein>
    <submittedName>
        <fullName evidence="1">Uncharacterized protein</fullName>
    </submittedName>
</protein>
<gene>
    <name evidence="1" type="ORF">QFC22_005915</name>
</gene>
<reference evidence="1" key="1">
    <citation type="submission" date="2023-04" db="EMBL/GenBank/DDBJ databases">
        <title>Draft Genome sequencing of Naganishia species isolated from polar environments using Oxford Nanopore Technology.</title>
        <authorList>
            <person name="Leo P."/>
            <person name="Venkateswaran K."/>
        </authorList>
    </citation>
    <scope>NUCLEOTIDE SEQUENCE</scope>
    <source>
        <strain evidence="1">MNA-CCFEE 5425</strain>
    </source>
</reference>
<evidence type="ECO:0000313" key="2">
    <source>
        <dbReference type="Proteomes" id="UP001243375"/>
    </source>
</evidence>
<dbReference type="Proteomes" id="UP001243375">
    <property type="component" value="Unassembled WGS sequence"/>
</dbReference>
<sequence>MSSPLSSLPPAHLDSSEQDRYICPDSEPDRLRWDRRLQHLSYHIVRHDDWLMLQNDHPRPEYHDLPPSSPPTFSPPAVEMNQSPEPSDAEPDADRLYGSRNQYTSWTPPRNYAETPAACSPAYAQSMYEPFSVDCYGEPLVDDDVDQSYPDDLFGPHDTYQPPNIVQIQPLQKMVHRGCQTDPLEGRAEPEEDYHANVAFANTRSDQPSHHADVSDGDEEIRMSIGHLGQFGETCAPLPRKFNFFESHVTNSPKPTRSQLDSTSQTDDEVLGETCPPLPRRFNLFDSYAGHRPSPEVCHPSGQGSSTASAPLDAGNRSQASFSSFEQAQRQSIVGQYPSVAVRSIARPTAVPTSSRQARQRVTTAAQRENLVSPSPTLPRITVPAAPLSEVPPASPLLERMDITIQSVLSTQDDSTQGDNSPVLASAQPAHVPLTQTEAEELVMLRAALSQLRSQTSLSAHLVTPAPVQAPSKQHISIRRPKESKKSKFRLASTGMILGLESFDGSDRSMKLMGRYALHVVQRVN</sequence>
<proteinExistence type="predicted"/>
<dbReference type="EMBL" id="JASBWU010000021">
    <property type="protein sequence ID" value="KAJ9113607.1"/>
    <property type="molecule type" value="Genomic_DNA"/>
</dbReference>
<evidence type="ECO:0000313" key="1">
    <source>
        <dbReference type="EMBL" id="KAJ9113607.1"/>
    </source>
</evidence>
<accession>A0ACC2WRF3</accession>
<organism evidence="1 2">
    <name type="scientific">Naganishia vaughanmartiniae</name>
    <dbReference type="NCBI Taxonomy" id="1424756"/>
    <lineage>
        <taxon>Eukaryota</taxon>
        <taxon>Fungi</taxon>
        <taxon>Dikarya</taxon>
        <taxon>Basidiomycota</taxon>
        <taxon>Agaricomycotina</taxon>
        <taxon>Tremellomycetes</taxon>
        <taxon>Filobasidiales</taxon>
        <taxon>Filobasidiaceae</taxon>
        <taxon>Naganishia</taxon>
    </lineage>
</organism>
<keyword evidence="2" id="KW-1185">Reference proteome</keyword>
<comment type="caution">
    <text evidence="1">The sequence shown here is derived from an EMBL/GenBank/DDBJ whole genome shotgun (WGS) entry which is preliminary data.</text>
</comment>
<name>A0ACC2WRF3_9TREE</name>